<dbReference type="PANTHER" id="PTHR43591">
    <property type="entry name" value="METHYLTRANSFERASE"/>
    <property type="match status" value="1"/>
</dbReference>
<organism evidence="2 3">
    <name type="scientific">Actinomadura rudentiformis</name>
    <dbReference type="NCBI Taxonomy" id="359158"/>
    <lineage>
        <taxon>Bacteria</taxon>
        <taxon>Bacillati</taxon>
        <taxon>Actinomycetota</taxon>
        <taxon>Actinomycetes</taxon>
        <taxon>Streptosporangiales</taxon>
        <taxon>Thermomonosporaceae</taxon>
        <taxon>Actinomadura</taxon>
    </lineage>
</organism>
<evidence type="ECO:0000313" key="3">
    <source>
        <dbReference type="Proteomes" id="UP000468735"/>
    </source>
</evidence>
<dbReference type="InterPro" id="IPR029063">
    <property type="entry name" value="SAM-dependent_MTases_sf"/>
</dbReference>
<reference evidence="2 3" key="1">
    <citation type="submission" date="2019-09" db="EMBL/GenBank/DDBJ databases">
        <title>Actinomadura physcomitrii sp. nov., a novel actinomycete isolated from moss [Physcomitrium sphaericum (Ludw) Fuernr].</title>
        <authorList>
            <person name="Zhuang X."/>
            <person name="Liu C."/>
        </authorList>
    </citation>
    <scope>NUCLEOTIDE SEQUENCE [LARGE SCALE GENOMIC DNA]</scope>
    <source>
        <strain evidence="2 3">HMC1</strain>
    </source>
</reference>
<dbReference type="InterPro" id="IPR013216">
    <property type="entry name" value="Methyltransf_11"/>
</dbReference>
<evidence type="ECO:0000313" key="2">
    <source>
        <dbReference type="EMBL" id="KAB2341295.1"/>
    </source>
</evidence>
<accession>A0A6H9YJU0</accession>
<dbReference type="SUPFAM" id="SSF53335">
    <property type="entry name" value="S-adenosyl-L-methionine-dependent methyltransferases"/>
    <property type="match status" value="1"/>
</dbReference>
<dbReference type="Gene3D" id="3.40.50.150">
    <property type="entry name" value="Vaccinia Virus protein VP39"/>
    <property type="match status" value="1"/>
</dbReference>
<name>A0A6H9YJU0_9ACTN</name>
<dbReference type="EMBL" id="WBMT01000026">
    <property type="protein sequence ID" value="KAB2341295.1"/>
    <property type="molecule type" value="Genomic_DNA"/>
</dbReference>
<dbReference type="Proteomes" id="UP000468735">
    <property type="component" value="Unassembled WGS sequence"/>
</dbReference>
<evidence type="ECO:0000259" key="1">
    <source>
        <dbReference type="Pfam" id="PF08241"/>
    </source>
</evidence>
<gene>
    <name evidence="2" type="ORF">F8566_41990</name>
</gene>
<comment type="caution">
    <text evidence="2">The sequence shown here is derived from an EMBL/GenBank/DDBJ whole genome shotgun (WGS) entry which is preliminary data.</text>
</comment>
<sequence length="283" mass="30451">MVFGSGEQRADSLYEEQRARVARIYREAAADYDQVGPAFYAANGERLVARVGVAAGEQVLDAGCGRGACVLPAAEAGGRVVGVDLSPEMVGLTRVAAERRGLTSVAVKVGDAQAPEFPEGTFDVVLSGFVLRLLPDPAAALRSYARVLKSGGRFGATIYASTFGAEWEPVRALLESFMAPATTRPPVVELDPAERLAELMSDAGFGEVNVEDEPFDIWLAGPDEWWHYMWASGYRGMMDRIPADRREEARRVACEAADALRAADGRLLLPQTVRYALGVRGVA</sequence>
<dbReference type="Pfam" id="PF08241">
    <property type="entry name" value="Methyltransf_11"/>
    <property type="match status" value="1"/>
</dbReference>
<dbReference type="AlphaFoldDB" id="A0A6H9YJU0"/>
<dbReference type="OrthoDB" id="9777638at2"/>
<proteinExistence type="predicted"/>
<keyword evidence="2" id="KW-0808">Transferase</keyword>
<dbReference type="CDD" id="cd02440">
    <property type="entry name" value="AdoMet_MTases"/>
    <property type="match status" value="1"/>
</dbReference>
<protein>
    <submittedName>
        <fullName evidence="2">Methyltransferase domain-containing protein</fullName>
    </submittedName>
</protein>
<feature type="domain" description="Methyltransferase type 11" evidence="1">
    <location>
        <begin position="60"/>
        <end position="154"/>
    </location>
</feature>
<dbReference type="GO" id="GO:0032259">
    <property type="term" value="P:methylation"/>
    <property type="evidence" value="ECO:0007669"/>
    <property type="project" value="UniProtKB-KW"/>
</dbReference>
<keyword evidence="3" id="KW-1185">Reference proteome</keyword>
<keyword evidence="2" id="KW-0489">Methyltransferase</keyword>
<dbReference type="GO" id="GO:0008757">
    <property type="term" value="F:S-adenosylmethionine-dependent methyltransferase activity"/>
    <property type="evidence" value="ECO:0007669"/>
    <property type="project" value="InterPro"/>
</dbReference>